<sequence>MTAPMTQVAPVSAAPFAFEEIGLPADGDTTRFVWAHGWGQSRRALAPLAEGLSGQGTHLLLDFPGFGESPPPPDAWDTGDYADATAELLASRPPAAKTIWVGHSFGCRVGLQIAARHPQSVSGLFLIAGAGLPRQRNLGERVRLGARVRTFKALKRAAPVLGLDEEKLRQHFGSKDYANAGEMRGVLAKVVSEDLSDVARQITCPAHLVYGENDTETPPEIGERLSRLIPRAELTILPRHDHYTVLTTGKHQVLKRLRDFVGTIA</sequence>
<dbReference type="InterPro" id="IPR029058">
    <property type="entry name" value="AB_hydrolase_fold"/>
</dbReference>
<evidence type="ECO:0000259" key="2">
    <source>
        <dbReference type="Pfam" id="PF12697"/>
    </source>
</evidence>
<proteinExistence type="predicted"/>
<accession>A0A397PMD9</accession>
<gene>
    <name evidence="3" type="ORF">BXY53_2667</name>
</gene>
<dbReference type="Proteomes" id="UP000266273">
    <property type="component" value="Unassembled WGS sequence"/>
</dbReference>
<protein>
    <submittedName>
        <fullName evidence="3">Pimeloyl-ACP methyl ester carboxylesterase</fullName>
    </submittedName>
</protein>
<evidence type="ECO:0000313" key="3">
    <source>
        <dbReference type="EMBL" id="RIA47284.1"/>
    </source>
</evidence>
<dbReference type="GO" id="GO:0016787">
    <property type="term" value="F:hydrolase activity"/>
    <property type="evidence" value="ECO:0007669"/>
    <property type="project" value="UniProtKB-KW"/>
</dbReference>
<dbReference type="GO" id="GO:0016020">
    <property type="term" value="C:membrane"/>
    <property type="evidence" value="ECO:0007669"/>
    <property type="project" value="TreeGrafter"/>
</dbReference>
<comment type="caution">
    <text evidence="3">The sequence shown here is derived from an EMBL/GenBank/DDBJ whole genome shotgun (WGS) entry which is preliminary data.</text>
</comment>
<dbReference type="PANTHER" id="PTHR43798:SF31">
    <property type="entry name" value="AB HYDROLASE SUPERFAMILY PROTEIN YCLE"/>
    <property type="match status" value="1"/>
</dbReference>
<reference evidence="3 4" key="1">
    <citation type="submission" date="2018-08" db="EMBL/GenBank/DDBJ databases">
        <title>Genomic Encyclopedia of Archaeal and Bacterial Type Strains, Phase II (KMG-II): from individual species to whole genera.</title>
        <authorList>
            <person name="Goeker M."/>
        </authorList>
    </citation>
    <scope>NUCLEOTIDE SEQUENCE [LARGE SCALE GENOMIC DNA]</scope>
    <source>
        <strain evidence="3 4">DSM 5002</strain>
    </source>
</reference>
<dbReference type="InterPro" id="IPR000073">
    <property type="entry name" value="AB_hydrolase_1"/>
</dbReference>
<keyword evidence="1" id="KW-0378">Hydrolase</keyword>
<feature type="domain" description="AB hydrolase-1" evidence="2">
    <location>
        <begin position="33"/>
        <end position="246"/>
    </location>
</feature>
<evidence type="ECO:0000256" key="1">
    <source>
        <dbReference type="ARBA" id="ARBA00022801"/>
    </source>
</evidence>
<dbReference type="PANTHER" id="PTHR43798">
    <property type="entry name" value="MONOACYLGLYCEROL LIPASE"/>
    <property type="match status" value="1"/>
</dbReference>
<keyword evidence="4" id="KW-1185">Reference proteome</keyword>
<evidence type="ECO:0000313" key="4">
    <source>
        <dbReference type="Proteomes" id="UP000266273"/>
    </source>
</evidence>
<dbReference type="Pfam" id="PF12697">
    <property type="entry name" value="Abhydrolase_6"/>
    <property type="match status" value="1"/>
</dbReference>
<dbReference type="PRINTS" id="PR00111">
    <property type="entry name" value="ABHYDROLASE"/>
</dbReference>
<dbReference type="RefSeq" id="WP_119062458.1">
    <property type="nucleotide sequence ID" value="NZ_QXDF01000004.1"/>
</dbReference>
<dbReference type="EMBL" id="QXDF01000004">
    <property type="protein sequence ID" value="RIA47284.1"/>
    <property type="molecule type" value="Genomic_DNA"/>
</dbReference>
<dbReference type="SUPFAM" id="SSF53474">
    <property type="entry name" value="alpha/beta-Hydrolases"/>
    <property type="match status" value="1"/>
</dbReference>
<dbReference type="InterPro" id="IPR050266">
    <property type="entry name" value="AB_hydrolase_sf"/>
</dbReference>
<dbReference type="AlphaFoldDB" id="A0A397PMD9"/>
<dbReference type="Gene3D" id="3.40.50.1820">
    <property type="entry name" value="alpha/beta hydrolase"/>
    <property type="match status" value="1"/>
</dbReference>
<organism evidence="3 4">
    <name type="scientific">Dichotomicrobium thermohalophilum</name>
    <dbReference type="NCBI Taxonomy" id="933063"/>
    <lineage>
        <taxon>Bacteria</taxon>
        <taxon>Pseudomonadati</taxon>
        <taxon>Pseudomonadota</taxon>
        <taxon>Alphaproteobacteria</taxon>
        <taxon>Hyphomicrobiales</taxon>
        <taxon>Hyphomicrobiaceae</taxon>
        <taxon>Dichotomicrobium</taxon>
    </lineage>
</organism>
<dbReference type="OrthoDB" id="9780765at2"/>
<name>A0A397PMD9_9HYPH</name>